<keyword evidence="2" id="KW-1133">Transmembrane helix</keyword>
<keyword evidence="4" id="KW-1185">Reference proteome</keyword>
<sequence length="286" mass="30477">MSHPSEQDQDRLVRLLAPPRAVPPAAADPDGPAATALLESIRHANRTRIRPWVRPWIAIPAVAAAAIAAFVVIALLPGSGPAPAHALDITRDSQYITIRILDPDADPARYRQELARHGLNIELTLVPVDAGQVGRVVFSEVGDTGNGPTIEYVESPGHCSPNGSCAVAVRVPVTFASYARLSFGRAAKPGEWIEGGSAQQNADAAQLRGRTVADARRILESRGQTATYRVGWQSLDTPAEQIPSTWIVYDTAPLPDDVVVLWVSADGQAPRPPRSGPPGASQFVPR</sequence>
<evidence type="ECO:0000256" key="2">
    <source>
        <dbReference type="SAM" id="Phobius"/>
    </source>
</evidence>
<evidence type="ECO:0000313" key="4">
    <source>
        <dbReference type="Proteomes" id="UP000642070"/>
    </source>
</evidence>
<evidence type="ECO:0000256" key="1">
    <source>
        <dbReference type="SAM" id="MobiDB-lite"/>
    </source>
</evidence>
<reference evidence="3" key="2">
    <citation type="submission" date="2020-09" db="EMBL/GenBank/DDBJ databases">
        <authorList>
            <person name="Sun Q."/>
            <person name="Ohkuma M."/>
        </authorList>
    </citation>
    <scope>NUCLEOTIDE SEQUENCE</scope>
    <source>
        <strain evidence="3">JCM 19831</strain>
    </source>
</reference>
<keyword evidence="2" id="KW-0472">Membrane</keyword>
<accession>A0A917WIA1</accession>
<dbReference type="AlphaFoldDB" id="A0A917WIA1"/>
<protein>
    <submittedName>
        <fullName evidence="3">Uncharacterized protein</fullName>
    </submittedName>
</protein>
<keyword evidence="2" id="KW-0812">Transmembrane</keyword>
<feature type="region of interest" description="Disordered" evidence="1">
    <location>
        <begin position="267"/>
        <end position="286"/>
    </location>
</feature>
<name>A0A917WIA1_9ACTN</name>
<comment type="caution">
    <text evidence="3">The sequence shown here is derived from an EMBL/GenBank/DDBJ whole genome shotgun (WGS) entry which is preliminary data.</text>
</comment>
<organism evidence="3 4">
    <name type="scientific">Dactylosporangium sucinum</name>
    <dbReference type="NCBI Taxonomy" id="1424081"/>
    <lineage>
        <taxon>Bacteria</taxon>
        <taxon>Bacillati</taxon>
        <taxon>Actinomycetota</taxon>
        <taxon>Actinomycetes</taxon>
        <taxon>Micromonosporales</taxon>
        <taxon>Micromonosporaceae</taxon>
        <taxon>Dactylosporangium</taxon>
    </lineage>
</organism>
<proteinExistence type="predicted"/>
<reference evidence="3" key="1">
    <citation type="journal article" date="2014" name="Int. J. Syst. Evol. Microbiol.">
        <title>Complete genome sequence of Corynebacterium casei LMG S-19264T (=DSM 44701T), isolated from a smear-ripened cheese.</title>
        <authorList>
            <consortium name="US DOE Joint Genome Institute (JGI-PGF)"/>
            <person name="Walter F."/>
            <person name="Albersmeier A."/>
            <person name="Kalinowski J."/>
            <person name="Ruckert C."/>
        </authorList>
    </citation>
    <scope>NUCLEOTIDE SEQUENCE</scope>
    <source>
        <strain evidence="3">JCM 19831</strain>
    </source>
</reference>
<evidence type="ECO:0000313" key="3">
    <source>
        <dbReference type="EMBL" id="GGM05343.1"/>
    </source>
</evidence>
<feature type="compositionally biased region" description="Low complexity" evidence="1">
    <location>
        <begin position="277"/>
        <end position="286"/>
    </location>
</feature>
<dbReference type="RefSeq" id="WP_190247837.1">
    <property type="nucleotide sequence ID" value="NZ_BMPI01000002.1"/>
</dbReference>
<dbReference type="Proteomes" id="UP000642070">
    <property type="component" value="Unassembled WGS sequence"/>
</dbReference>
<feature type="transmembrane region" description="Helical" evidence="2">
    <location>
        <begin position="56"/>
        <end position="76"/>
    </location>
</feature>
<gene>
    <name evidence="3" type="ORF">GCM10007977_003030</name>
</gene>
<dbReference type="EMBL" id="BMPI01000002">
    <property type="protein sequence ID" value="GGM05343.1"/>
    <property type="molecule type" value="Genomic_DNA"/>
</dbReference>